<proteinExistence type="predicted"/>
<sequence length="147" mass="16218">MTGGDGKIIEQVKTLLLAYQFAANENPGAIIAHVHFNGDNFAEWAQAIRMTMKVKKKYGFVDGTVVKPKEDATEYEDWIMESIAISPLFLDNLYCSAELAQLRQGNISVIDYFGMLHVLLEDLTNYEPAPACKCGGCTCSLVCRSTA</sequence>
<keyword evidence="3" id="KW-1185">Reference proteome</keyword>
<name>V4MGU9_EUTSA</name>
<dbReference type="Gramene" id="ESQ30521">
    <property type="protein sequence ID" value="ESQ30521"/>
    <property type="gene ID" value="EUTSA_v10011978mg"/>
</dbReference>
<accession>V4MGU9</accession>
<dbReference type="Proteomes" id="UP000030689">
    <property type="component" value="Unassembled WGS sequence"/>
</dbReference>
<dbReference type="InterPro" id="IPR029472">
    <property type="entry name" value="Copia-like_N"/>
</dbReference>
<dbReference type="AlphaFoldDB" id="V4MGU9"/>
<gene>
    <name evidence="2" type="ORF">EUTSA_v10011978mg</name>
</gene>
<dbReference type="Pfam" id="PF14244">
    <property type="entry name" value="Retrotran_gag_3"/>
    <property type="match status" value="1"/>
</dbReference>
<dbReference type="eggNOG" id="KOG0017">
    <property type="taxonomic scope" value="Eukaryota"/>
</dbReference>
<reference evidence="2 3" key="1">
    <citation type="journal article" date="2013" name="Front. Plant Sci.">
        <title>The Reference Genome of the Halophytic Plant Eutrema salsugineum.</title>
        <authorList>
            <person name="Yang R."/>
            <person name="Jarvis D.E."/>
            <person name="Chen H."/>
            <person name="Beilstein M.A."/>
            <person name="Grimwood J."/>
            <person name="Jenkins J."/>
            <person name="Shu S."/>
            <person name="Prochnik S."/>
            <person name="Xin M."/>
            <person name="Ma C."/>
            <person name="Schmutz J."/>
            <person name="Wing R.A."/>
            <person name="Mitchell-Olds T."/>
            <person name="Schumaker K.S."/>
            <person name="Wang X."/>
        </authorList>
    </citation>
    <scope>NUCLEOTIDE SEQUENCE [LARGE SCALE GENOMIC DNA]</scope>
</reference>
<dbReference type="PANTHER" id="PTHR37610:SF101">
    <property type="entry name" value="(RAPE) HYPOTHETICAL PROTEIN"/>
    <property type="match status" value="1"/>
</dbReference>
<evidence type="ECO:0000259" key="1">
    <source>
        <dbReference type="Pfam" id="PF14244"/>
    </source>
</evidence>
<dbReference type="OMA" id="WIMESIA"/>
<dbReference type="EMBL" id="KI517809">
    <property type="protein sequence ID" value="ESQ30521.1"/>
    <property type="molecule type" value="Genomic_DNA"/>
</dbReference>
<feature type="domain" description="Retrotransposon Copia-like N-terminal" evidence="1">
    <location>
        <begin position="24"/>
        <end position="69"/>
    </location>
</feature>
<dbReference type="PANTHER" id="PTHR37610">
    <property type="entry name" value="CCHC-TYPE DOMAIN-CONTAINING PROTEIN"/>
    <property type="match status" value="1"/>
</dbReference>
<dbReference type="KEGG" id="eus:EUTSA_v10011978mg"/>
<protein>
    <recommendedName>
        <fullName evidence="1">Retrotransposon Copia-like N-terminal domain-containing protein</fullName>
    </recommendedName>
</protein>
<evidence type="ECO:0000313" key="3">
    <source>
        <dbReference type="Proteomes" id="UP000030689"/>
    </source>
</evidence>
<evidence type="ECO:0000313" key="2">
    <source>
        <dbReference type="EMBL" id="ESQ30521.1"/>
    </source>
</evidence>
<organism evidence="2 3">
    <name type="scientific">Eutrema salsugineum</name>
    <name type="common">Saltwater cress</name>
    <name type="synonym">Sisymbrium salsugineum</name>
    <dbReference type="NCBI Taxonomy" id="72664"/>
    <lineage>
        <taxon>Eukaryota</taxon>
        <taxon>Viridiplantae</taxon>
        <taxon>Streptophyta</taxon>
        <taxon>Embryophyta</taxon>
        <taxon>Tracheophyta</taxon>
        <taxon>Spermatophyta</taxon>
        <taxon>Magnoliopsida</taxon>
        <taxon>eudicotyledons</taxon>
        <taxon>Gunneridae</taxon>
        <taxon>Pentapetalae</taxon>
        <taxon>rosids</taxon>
        <taxon>malvids</taxon>
        <taxon>Brassicales</taxon>
        <taxon>Brassicaceae</taxon>
        <taxon>Eutremeae</taxon>
        <taxon>Eutrema</taxon>
    </lineage>
</organism>